<dbReference type="Proteomes" id="UP000632289">
    <property type="component" value="Unassembled WGS sequence"/>
</dbReference>
<comment type="caution">
    <text evidence="2">The sequence shown here is derived from an EMBL/GenBank/DDBJ whole genome shotgun (WGS) entry which is preliminary data.</text>
</comment>
<organism evidence="2 3">
    <name type="scientific">Streptomyces chumphonensis</name>
    <dbReference type="NCBI Taxonomy" id="1214925"/>
    <lineage>
        <taxon>Bacteria</taxon>
        <taxon>Bacillati</taxon>
        <taxon>Actinomycetota</taxon>
        <taxon>Actinomycetes</taxon>
        <taxon>Kitasatosporales</taxon>
        <taxon>Streptomycetaceae</taxon>
        <taxon>Streptomyces</taxon>
    </lineage>
</organism>
<dbReference type="RefSeq" id="WP_191212260.1">
    <property type="nucleotide sequence ID" value="NZ_BAABKL010000006.1"/>
</dbReference>
<accession>A0A927F618</accession>
<evidence type="ECO:0000313" key="3">
    <source>
        <dbReference type="Proteomes" id="UP000632289"/>
    </source>
</evidence>
<dbReference type="EMBL" id="JACXYU010000023">
    <property type="protein sequence ID" value="MBD3934956.1"/>
    <property type="molecule type" value="Genomic_DNA"/>
</dbReference>
<protein>
    <submittedName>
        <fullName evidence="2">Uncharacterized protein</fullName>
    </submittedName>
</protein>
<evidence type="ECO:0000256" key="1">
    <source>
        <dbReference type="SAM" id="MobiDB-lite"/>
    </source>
</evidence>
<reference evidence="2" key="1">
    <citation type="submission" date="2020-09" db="EMBL/GenBank/DDBJ databases">
        <title>Secondary metabolite and genome analysis of marine Streptomyces chumphonensis KK1-2T.</title>
        <authorList>
            <person name="Phongsopitanun W."/>
            <person name="Kanchanasin P."/>
            <person name="Pittayakhajonwut P."/>
            <person name="Suwanborirux K."/>
            <person name="Tanasupawat S."/>
        </authorList>
    </citation>
    <scope>NUCLEOTIDE SEQUENCE</scope>
    <source>
        <strain evidence="2">KK1-2</strain>
    </source>
</reference>
<dbReference type="AlphaFoldDB" id="A0A927F618"/>
<proteinExistence type="predicted"/>
<evidence type="ECO:0000313" key="2">
    <source>
        <dbReference type="EMBL" id="MBD3934956.1"/>
    </source>
</evidence>
<name>A0A927F618_9ACTN</name>
<gene>
    <name evidence="2" type="ORF">IF129_25780</name>
</gene>
<sequence>MQHAPGRAPRLADLRQDPGRWPAFPEDLTVRNVATHTRDELTEQEGMEQLAAYSYFARLLDQCEVRRAEEPDGT</sequence>
<feature type="region of interest" description="Disordered" evidence="1">
    <location>
        <begin position="1"/>
        <end position="23"/>
    </location>
</feature>
<keyword evidence="3" id="KW-1185">Reference proteome</keyword>